<gene>
    <name evidence="2" type="ORF">CJ213_04040</name>
</gene>
<dbReference type="Proteomes" id="UP000235293">
    <property type="component" value="Unassembled WGS sequence"/>
</dbReference>
<sequence length="82" mass="9631">MKRYSHKPKNPINRTRSKDAKRKSLHANANRHSLSKVKKFYSFESESANLLANTRHDSYDIEGIRVIDIAQWLLETNTSFRL</sequence>
<evidence type="ECO:0000256" key="1">
    <source>
        <dbReference type="SAM" id="MobiDB-lite"/>
    </source>
</evidence>
<dbReference type="AlphaFoldDB" id="A0A9X7FFN1"/>
<protein>
    <submittedName>
        <fullName evidence="2">Uncharacterized protein</fullName>
    </submittedName>
</protein>
<reference evidence="2 3" key="1">
    <citation type="submission" date="2017-09" db="EMBL/GenBank/DDBJ databases">
        <title>Bacterial strain isolated from the female urinary microbiota.</title>
        <authorList>
            <person name="Thomas-White K."/>
            <person name="Kumar N."/>
            <person name="Forster S."/>
            <person name="Putonti C."/>
            <person name="Lawley T."/>
            <person name="Wolfe A.J."/>
        </authorList>
    </citation>
    <scope>NUCLEOTIDE SEQUENCE [LARGE SCALE GENOMIC DNA]</scope>
    <source>
        <strain evidence="2 3">UMB0411</strain>
    </source>
</reference>
<dbReference type="EMBL" id="PNGY01000001">
    <property type="protein sequence ID" value="PMC55272.1"/>
    <property type="molecule type" value="Genomic_DNA"/>
</dbReference>
<organism evidence="2 3">
    <name type="scientific">Gardnerella swidsinskii</name>
    <dbReference type="NCBI Taxonomy" id="2792979"/>
    <lineage>
        <taxon>Bacteria</taxon>
        <taxon>Bacillati</taxon>
        <taxon>Actinomycetota</taxon>
        <taxon>Actinomycetes</taxon>
        <taxon>Bifidobacteriales</taxon>
        <taxon>Bifidobacteriaceae</taxon>
        <taxon>Gardnerella</taxon>
    </lineage>
</organism>
<comment type="caution">
    <text evidence="2">The sequence shown here is derived from an EMBL/GenBank/DDBJ whole genome shotgun (WGS) entry which is preliminary data.</text>
</comment>
<accession>A0A9X7FFN1</accession>
<feature type="region of interest" description="Disordered" evidence="1">
    <location>
        <begin position="1"/>
        <end position="31"/>
    </location>
</feature>
<proteinExistence type="predicted"/>
<evidence type="ECO:0000313" key="2">
    <source>
        <dbReference type="EMBL" id="PMC55272.1"/>
    </source>
</evidence>
<name>A0A9X7FFN1_9BIFI</name>
<evidence type="ECO:0000313" key="3">
    <source>
        <dbReference type="Proteomes" id="UP000235293"/>
    </source>
</evidence>